<accession>A0A2P2N890</accession>
<organism evidence="1">
    <name type="scientific">Rhizophora mucronata</name>
    <name type="common">Asiatic mangrove</name>
    <dbReference type="NCBI Taxonomy" id="61149"/>
    <lineage>
        <taxon>Eukaryota</taxon>
        <taxon>Viridiplantae</taxon>
        <taxon>Streptophyta</taxon>
        <taxon>Embryophyta</taxon>
        <taxon>Tracheophyta</taxon>
        <taxon>Spermatophyta</taxon>
        <taxon>Magnoliopsida</taxon>
        <taxon>eudicotyledons</taxon>
        <taxon>Gunneridae</taxon>
        <taxon>Pentapetalae</taxon>
        <taxon>rosids</taxon>
        <taxon>fabids</taxon>
        <taxon>Malpighiales</taxon>
        <taxon>Rhizophoraceae</taxon>
        <taxon>Rhizophora</taxon>
    </lineage>
</organism>
<proteinExistence type="predicted"/>
<sequence>MAVFTPREPSNPFSLDLHNLSTSSVLGSHPLPELALKKKLRIPKVAMLG</sequence>
<protein>
    <submittedName>
        <fullName evidence="1">Uncharacterized protein</fullName>
    </submittedName>
</protein>
<evidence type="ECO:0000313" key="1">
    <source>
        <dbReference type="EMBL" id="MBX38663.1"/>
    </source>
</evidence>
<dbReference type="AlphaFoldDB" id="A0A2P2N890"/>
<name>A0A2P2N890_RHIMU</name>
<dbReference type="EMBL" id="GGEC01058179">
    <property type="protein sequence ID" value="MBX38663.1"/>
    <property type="molecule type" value="Transcribed_RNA"/>
</dbReference>
<reference evidence="1" key="1">
    <citation type="submission" date="2018-02" db="EMBL/GenBank/DDBJ databases">
        <title>Rhizophora mucronata_Transcriptome.</title>
        <authorList>
            <person name="Meera S.P."/>
            <person name="Sreeshan A."/>
            <person name="Augustine A."/>
        </authorList>
    </citation>
    <scope>NUCLEOTIDE SEQUENCE</scope>
    <source>
        <tissue evidence="1">Leaf</tissue>
    </source>
</reference>